<evidence type="ECO:0000313" key="6">
    <source>
        <dbReference type="EMBL" id="NWK55050.1"/>
    </source>
</evidence>
<dbReference type="RefSeq" id="WP_178931591.1">
    <property type="nucleotide sequence ID" value="NZ_JACBAZ010000002.1"/>
</dbReference>
<dbReference type="InterPro" id="IPR036388">
    <property type="entry name" value="WH-like_DNA-bd_sf"/>
</dbReference>
<name>A0A851GK15_9BACT</name>
<dbReference type="EMBL" id="JACBAZ010000002">
    <property type="protein sequence ID" value="NWK55050.1"/>
    <property type="molecule type" value="Genomic_DNA"/>
</dbReference>
<dbReference type="PANTHER" id="PTHR43133">
    <property type="entry name" value="RNA POLYMERASE ECF-TYPE SIGMA FACTO"/>
    <property type="match status" value="1"/>
</dbReference>
<evidence type="ECO:0000256" key="3">
    <source>
        <dbReference type="ARBA" id="ARBA00023082"/>
    </source>
</evidence>
<keyword evidence="3" id="KW-0731">Sigma factor</keyword>
<dbReference type="Gene3D" id="1.10.1740.10">
    <property type="match status" value="1"/>
</dbReference>
<dbReference type="NCBIfam" id="TIGR02989">
    <property type="entry name" value="Sig-70_gvs1"/>
    <property type="match status" value="1"/>
</dbReference>
<dbReference type="SUPFAM" id="SSF88946">
    <property type="entry name" value="Sigma2 domain of RNA polymerase sigma factors"/>
    <property type="match status" value="1"/>
</dbReference>
<dbReference type="InterPro" id="IPR014284">
    <property type="entry name" value="RNA_pol_sigma-70_dom"/>
</dbReference>
<accession>A0A851GK15</accession>
<dbReference type="InterPro" id="IPR014331">
    <property type="entry name" value="RNA_pol_sigma70_ECF_RHOBA"/>
</dbReference>
<sequence>MSLDAKQTQDFVQLLTSHQSALRVMILSMMPGQPGVSDVLQEINLVLWQKMKDFEPGSNFRAWAFSIARFKILEHLRKLKKDRHLVFDEELCNQLVEETDQDSKHTEAMQEALEACLSKVRPKDAQLLRHRYYQGGNLQEYAQAHNESAGALRVTLHRLRTSLRRCMVRKLKLDTL</sequence>
<organism evidence="6 7">
    <name type="scientific">Oceaniferula marina</name>
    <dbReference type="NCBI Taxonomy" id="2748318"/>
    <lineage>
        <taxon>Bacteria</taxon>
        <taxon>Pseudomonadati</taxon>
        <taxon>Verrucomicrobiota</taxon>
        <taxon>Verrucomicrobiia</taxon>
        <taxon>Verrucomicrobiales</taxon>
        <taxon>Verrucomicrobiaceae</taxon>
        <taxon>Oceaniferula</taxon>
    </lineage>
</organism>
<dbReference type="Gene3D" id="1.10.10.10">
    <property type="entry name" value="Winged helix-like DNA-binding domain superfamily/Winged helix DNA-binding domain"/>
    <property type="match status" value="1"/>
</dbReference>
<dbReference type="GO" id="GO:0006352">
    <property type="term" value="P:DNA-templated transcription initiation"/>
    <property type="evidence" value="ECO:0007669"/>
    <property type="project" value="InterPro"/>
</dbReference>
<evidence type="ECO:0000256" key="4">
    <source>
        <dbReference type="ARBA" id="ARBA00023163"/>
    </source>
</evidence>
<keyword evidence="2" id="KW-0805">Transcription regulation</keyword>
<dbReference type="InterPro" id="IPR007627">
    <property type="entry name" value="RNA_pol_sigma70_r2"/>
</dbReference>
<dbReference type="InterPro" id="IPR013325">
    <property type="entry name" value="RNA_pol_sigma_r2"/>
</dbReference>
<dbReference type="GO" id="GO:0016987">
    <property type="term" value="F:sigma factor activity"/>
    <property type="evidence" value="ECO:0007669"/>
    <property type="project" value="UniProtKB-KW"/>
</dbReference>
<dbReference type="AlphaFoldDB" id="A0A851GK15"/>
<protein>
    <submittedName>
        <fullName evidence="6">Sigma-70 family RNA polymerase sigma factor</fullName>
    </submittedName>
</protein>
<comment type="similarity">
    <text evidence="1">Belongs to the sigma-70 factor family. ECF subfamily.</text>
</comment>
<feature type="domain" description="RNA polymerase sigma-70 region 2" evidence="5">
    <location>
        <begin position="15"/>
        <end position="80"/>
    </location>
</feature>
<dbReference type="NCBIfam" id="TIGR02937">
    <property type="entry name" value="sigma70-ECF"/>
    <property type="match status" value="1"/>
</dbReference>
<keyword evidence="7" id="KW-1185">Reference proteome</keyword>
<reference evidence="6 7" key="1">
    <citation type="submission" date="2020-07" db="EMBL/GenBank/DDBJ databases">
        <title>Roseicoccus Jingziensis gen. nov., sp. nov., isolated from coastal seawater.</title>
        <authorList>
            <person name="Feng X."/>
        </authorList>
    </citation>
    <scope>NUCLEOTIDE SEQUENCE [LARGE SCALE GENOMIC DNA]</scope>
    <source>
        <strain evidence="6 7">N1E253</strain>
    </source>
</reference>
<comment type="caution">
    <text evidence="6">The sequence shown here is derived from an EMBL/GenBank/DDBJ whole genome shotgun (WGS) entry which is preliminary data.</text>
</comment>
<dbReference type="Proteomes" id="UP000557872">
    <property type="component" value="Unassembled WGS sequence"/>
</dbReference>
<gene>
    <name evidence="6" type="ORF">HW115_05480</name>
</gene>
<proteinExistence type="inferred from homology"/>
<dbReference type="InterPro" id="IPR013324">
    <property type="entry name" value="RNA_pol_sigma_r3/r4-like"/>
</dbReference>
<evidence type="ECO:0000256" key="1">
    <source>
        <dbReference type="ARBA" id="ARBA00010641"/>
    </source>
</evidence>
<evidence type="ECO:0000313" key="7">
    <source>
        <dbReference type="Proteomes" id="UP000557872"/>
    </source>
</evidence>
<dbReference type="Pfam" id="PF04542">
    <property type="entry name" value="Sigma70_r2"/>
    <property type="match status" value="1"/>
</dbReference>
<dbReference type="InterPro" id="IPR039425">
    <property type="entry name" value="RNA_pol_sigma-70-like"/>
</dbReference>
<evidence type="ECO:0000256" key="2">
    <source>
        <dbReference type="ARBA" id="ARBA00023015"/>
    </source>
</evidence>
<evidence type="ECO:0000259" key="5">
    <source>
        <dbReference type="Pfam" id="PF04542"/>
    </source>
</evidence>
<dbReference type="PANTHER" id="PTHR43133:SF51">
    <property type="entry name" value="RNA POLYMERASE SIGMA FACTOR"/>
    <property type="match status" value="1"/>
</dbReference>
<dbReference type="SUPFAM" id="SSF88659">
    <property type="entry name" value="Sigma3 and sigma4 domains of RNA polymerase sigma factors"/>
    <property type="match status" value="1"/>
</dbReference>
<keyword evidence="4" id="KW-0804">Transcription</keyword>